<name>A0ABY9JVE5_9BACI</name>
<evidence type="ECO:0000313" key="1">
    <source>
        <dbReference type="EMBL" id="WLR43362.1"/>
    </source>
</evidence>
<gene>
    <name evidence="1" type="ORF">LC087_04035</name>
</gene>
<keyword evidence="2" id="KW-1185">Reference proteome</keyword>
<evidence type="ECO:0000313" key="2">
    <source>
        <dbReference type="Proteomes" id="UP001197974"/>
    </source>
</evidence>
<dbReference type="RefSeq" id="WP_226539585.1">
    <property type="nucleotide sequence ID" value="NZ_CP129013.1"/>
</dbReference>
<accession>A0ABY9JVE5</accession>
<sequence>MITNEELKNTFLSLGYENKYTEWKYKIEYSKMFLHSEIEDLEIFFDKVMVDEIDSFDQFRYLFFLTKHVNKAIYDSSYGL</sequence>
<protein>
    <submittedName>
        <fullName evidence="1">Uncharacterized protein</fullName>
    </submittedName>
</protein>
<dbReference type="Proteomes" id="UP001197974">
    <property type="component" value="Chromosome"/>
</dbReference>
<dbReference type="EMBL" id="CP129013">
    <property type="protein sequence ID" value="WLR43362.1"/>
    <property type="molecule type" value="Genomic_DNA"/>
</dbReference>
<reference evidence="1 2" key="1">
    <citation type="submission" date="2023-06" db="EMBL/GenBank/DDBJ databases">
        <title>Five Gram-positive bacteria isolated from mangrove sediments in Shenzhen, Guangdong, China.</title>
        <authorList>
            <person name="Yu S."/>
            <person name="Zheng W."/>
            <person name="Huang Y."/>
        </authorList>
    </citation>
    <scope>NUCLEOTIDE SEQUENCE [LARGE SCALE GENOMIC DNA]</scope>
    <source>
        <strain evidence="1 2">SaN35-3</strain>
    </source>
</reference>
<proteinExistence type="predicted"/>
<organism evidence="1 2">
    <name type="scientific">Bacillus carboniphilus</name>
    <dbReference type="NCBI Taxonomy" id="86663"/>
    <lineage>
        <taxon>Bacteria</taxon>
        <taxon>Bacillati</taxon>
        <taxon>Bacillota</taxon>
        <taxon>Bacilli</taxon>
        <taxon>Bacillales</taxon>
        <taxon>Bacillaceae</taxon>
        <taxon>Bacillus</taxon>
    </lineage>
</organism>